<evidence type="ECO:0000256" key="1">
    <source>
        <dbReference type="SAM" id="MobiDB-lite"/>
    </source>
</evidence>
<reference evidence="2" key="1">
    <citation type="journal article" date="2020" name="Stud. Mycol.">
        <title>101 Dothideomycetes genomes: a test case for predicting lifestyles and emergence of pathogens.</title>
        <authorList>
            <person name="Haridas S."/>
            <person name="Albert R."/>
            <person name="Binder M."/>
            <person name="Bloem J."/>
            <person name="Labutti K."/>
            <person name="Salamov A."/>
            <person name="Andreopoulos B."/>
            <person name="Baker S."/>
            <person name="Barry K."/>
            <person name="Bills G."/>
            <person name="Bluhm B."/>
            <person name="Cannon C."/>
            <person name="Castanera R."/>
            <person name="Culley D."/>
            <person name="Daum C."/>
            <person name="Ezra D."/>
            <person name="Gonzalez J."/>
            <person name="Henrissat B."/>
            <person name="Kuo A."/>
            <person name="Liang C."/>
            <person name="Lipzen A."/>
            <person name="Lutzoni F."/>
            <person name="Magnuson J."/>
            <person name="Mondo S."/>
            <person name="Nolan M."/>
            <person name="Ohm R."/>
            <person name="Pangilinan J."/>
            <person name="Park H.-J."/>
            <person name="Ramirez L."/>
            <person name="Alfaro M."/>
            <person name="Sun H."/>
            <person name="Tritt A."/>
            <person name="Yoshinaga Y."/>
            <person name="Zwiers L.-H."/>
            <person name="Turgeon B."/>
            <person name="Goodwin S."/>
            <person name="Spatafora J."/>
            <person name="Crous P."/>
            <person name="Grigoriev I."/>
        </authorList>
    </citation>
    <scope>NUCLEOTIDE SEQUENCE</scope>
    <source>
        <strain evidence="2">CBS 260.36</strain>
    </source>
</reference>
<proteinExistence type="predicted"/>
<protein>
    <submittedName>
        <fullName evidence="2">Uncharacterized protein</fullName>
    </submittedName>
</protein>
<accession>A0A9P4MLS3</accession>
<evidence type="ECO:0000313" key="2">
    <source>
        <dbReference type="EMBL" id="KAF2154499.1"/>
    </source>
</evidence>
<gene>
    <name evidence="2" type="ORF">K461DRAFT_277600</name>
</gene>
<dbReference type="Proteomes" id="UP000799439">
    <property type="component" value="Unassembled WGS sequence"/>
</dbReference>
<dbReference type="AlphaFoldDB" id="A0A9P4MLS3"/>
<name>A0A9P4MLS3_9PEZI</name>
<comment type="caution">
    <text evidence="2">The sequence shown here is derived from an EMBL/GenBank/DDBJ whole genome shotgun (WGS) entry which is preliminary data.</text>
</comment>
<dbReference type="OrthoDB" id="5681485at2759"/>
<keyword evidence="3" id="KW-1185">Reference proteome</keyword>
<dbReference type="EMBL" id="ML996084">
    <property type="protein sequence ID" value="KAF2154499.1"/>
    <property type="molecule type" value="Genomic_DNA"/>
</dbReference>
<evidence type="ECO:0000313" key="3">
    <source>
        <dbReference type="Proteomes" id="UP000799439"/>
    </source>
</evidence>
<organism evidence="2 3">
    <name type="scientific">Myriangium duriaei CBS 260.36</name>
    <dbReference type="NCBI Taxonomy" id="1168546"/>
    <lineage>
        <taxon>Eukaryota</taxon>
        <taxon>Fungi</taxon>
        <taxon>Dikarya</taxon>
        <taxon>Ascomycota</taxon>
        <taxon>Pezizomycotina</taxon>
        <taxon>Dothideomycetes</taxon>
        <taxon>Dothideomycetidae</taxon>
        <taxon>Myriangiales</taxon>
        <taxon>Myriangiaceae</taxon>
        <taxon>Myriangium</taxon>
    </lineage>
</organism>
<sequence length="202" mass="22547">MTGHAQNNPNSTQPQYSSTAQAQPPQALVTLSPSLHYVSLHVAKAVFHEDTIVFVAYDKAWKKRILHTFKESDGLSFYQQRPLYEEIDPVSHRTDSVFDLLVRKFEDDSASLHLILPRSSLSPSMRIESPAIKTLVAEFEAMSSRLPVIPFGIAHHAMSPPLSEHEGEQRSIVVMSKEIAPDGESPVSIDKKYTLLNKGDIL</sequence>
<feature type="region of interest" description="Disordered" evidence="1">
    <location>
        <begin position="1"/>
        <end position="23"/>
    </location>
</feature>